<proteinExistence type="predicted"/>
<sequence>MDRKHKGFTHILVLILIILGIGVLGYFFWQKGYIKPNFLKSLLPVSQNPTTTPTLNPTDGWKTYINNIQGITFKYPPSWNLEEKAGEVNKGITYNTQLILSKENVKISMYLNMIGIGGMGKDYEGTRYLLDGNQVYKYKVENSFDNTVSIGLTDTLKNNLGVLQINSKTYSITLNYPAEFKNTTEEIELEKEFDQILSTFKFTDITTGKCPQGFELYDGTQLSICYPSGMTKEIATFNSTDNPSRPGVSLRLTNSNELISVMSVFSGGWGGDTCYNEKTKVRGVSTDILKWDEDGTPPCSSVMTHFVAVVGERNESNIFPVVIDYQRTKGGDSLDEVKFTNMLNSLVIK</sequence>
<name>A0A0G0HLD6_9BACT</name>
<evidence type="ECO:0000313" key="2">
    <source>
        <dbReference type="EMBL" id="KKQ43988.1"/>
    </source>
</evidence>
<protein>
    <submittedName>
        <fullName evidence="2">Uncharacterized protein</fullName>
    </submittedName>
</protein>
<accession>A0A0G0HLD6</accession>
<evidence type="ECO:0000256" key="1">
    <source>
        <dbReference type="SAM" id="Phobius"/>
    </source>
</evidence>
<organism evidence="2 3">
    <name type="scientific">Candidatus Woesebacteria bacterium GW2011_GWA1_37_8</name>
    <dbReference type="NCBI Taxonomy" id="1618546"/>
    <lineage>
        <taxon>Bacteria</taxon>
        <taxon>Candidatus Woeseibacteriota</taxon>
    </lineage>
</organism>
<keyword evidence="1" id="KW-0472">Membrane</keyword>
<evidence type="ECO:0000313" key="3">
    <source>
        <dbReference type="Proteomes" id="UP000034603"/>
    </source>
</evidence>
<comment type="caution">
    <text evidence="2">The sequence shown here is derived from an EMBL/GenBank/DDBJ whole genome shotgun (WGS) entry which is preliminary data.</text>
</comment>
<keyword evidence="1" id="KW-0812">Transmembrane</keyword>
<dbReference type="Proteomes" id="UP000034603">
    <property type="component" value="Unassembled WGS sequence"/>
</dbReference>
<dbReference type="EMBL" id="LBTR01000036">
    <property type="protein sequence ID" value="KKQ43988.1"/>
    <property type="molecule type" value="Genomic_DNA"/>
</dbReference>
<keyword evidence="1" id="KW-1133">Transmembrane helix</keyword>
<reference evidence="2 3" key="1">
    <citation type="journal article" date="2015" name="Nature">
        <title>rRNA introns, odd ribosomes, and small enigmatic genomes across a large radiation of phyla.</title>
        <authorList>
            <person name="Brown C.T."/>
            <person name="Hug L.A."/>
            <person name="Thomas B.C."/>
            <person name="Sharon I."/>
            <person name="Castelle C.J."/>
            <person name="Singh A."/>
            <person name="Wilkins M.J."/>
            <person name="Williams K.H."/>
            <person name="Banfield J.F."/>
        </authorList>
    </citation>
    <scope>NUCLEOTIDE SEQUENCE [LARGE SCALE GENOMIC DNA]</scope>
</reference>
<feature type="transmembrane region" description="Helical" evidence="1">
    <location>
        <begin position="7"/>
        <end position="29"/>
    </location>
</feature>
<gene>
    <name evidence="2" type="ORF">US62_C0036G0004</name>
</gene>
<dbReference type="AlphaFoldDB" id="A0A0G0HLD6"/>